<evidence type="ECO:0000256" key="2">
    <source>
        <dbReference type="ARBA" id="ARBA00022723"/>
    </source>
</evidence>
<dbReference type="InterPro" id="IPR009056">
    <property type="entry name" value="Cyt_c-like_dom"/>
</dbReference>
<keyword evidence="2 4" id="KW-0479">Metal-binding</keyword>
<evidence type="ECO:0000259" key="6">
    <source>
        <dbReference type="PROSITE" id="PS51007"/>
    </source>
</evidence>
<proteinExistence type="predicted"/>
<feature type="domain" description="Cytochrome c" evidence="6">
    <location>
        <begin position="528"/>
        <end position="618"/>
    </location>
</feature>
<sequence length="638" mass="68787">MITRLATATLLLLSCLSSPSLAQNPMPAPDLADKVQACVACHGAQGRASSEGYYPRIAGKPEGYLYNQLVAFRDGGRQHPAMNGMVQLLSNDYLLQMARYFSAQNPPYPAPAKSTATRQELEQGKQLVLQGLPAKKIPACAACHGQALTGVEPYTPGLLGLPRDYLNAQLGKWRNGQRKAADPDCMHALVKALTPEELNTATAWLAAQAVPANPKALPAGQMNFPMECGTHTATAIPGNRNVSPEPIALNLLSAQEKRGAYLARLGNCAGCHTVAPNKPYAGGRAIETPFGKIFSTNLTPDKKTGLGQWTADDFYKAMHHGVSKNGDFLYPAFPYTDYTKMSRGEVDDLFAYLKRLPAIDQATSKPDLQFPFNQRPLLAIWRSLYFTAGEFQADSKQSAQWNRGAYLVNGPGHCAACHTPRNSLGGLKDGLNLSGATIPVLNWFAPALNNHPTQGLGQWTEEDIANYLQSGVNRHSATYGPMSEVIAHSLQFASTKDAQAMAVYLKSLPAQAPSEKESTGLGERTLQPLMVRGEQIYVNTCAECHGKQGDGKASQFPRLAGNSNVVAPNPTNAIRMVLNGGFSPSTQQTPYPHGMPPYRAELNNTDVAAVVTYIRRSWGNKASGVASVEVDKLRGLQN</sequence>
<reference evidence="7 8" key="1">
    <citation type="submission" date="2023-10" db="EMBL/GenBank/DDBJ databases">
        <title>Complete Genome Sequence of Limnobacter thiooxidans CS-K2T, Isolated from freshwater lake sediments in Bavaria, Germany.</title>
        <authorList>
            <person name="Naruki M."/>
            <person name="Watanabe A."/>
            <person name="Warashina T."/>
            <person name="Morita T."/>
            <person name="Arakawa K."/>
        </authorList>
    </citation>
    <scope>NUCLEOTIDE SEQUENCE [LARGE SCALE GENOMIC DNA]</scope>
    <source>
        <strain evidence="7 8">CS-K2</strain>
    </source>
</reference>
<feature type="signal peptide" evidence="5">
    <location>
        <begin position="1"/>
        <end position="22"/>
    </location>
</feature>
<dbReference type="AlphaFoldDB" id="A0AA86J0I3"/>
<dbReference type="GO" id="GO:0009055">
    <property type="term" value="F:electron transfer activity"/>
    <property type="evidence" value="ECO:0007669"/>
    <property type="project" value="InterPro"/>
</dbReference>
<dbReference type="PROSITE" id="PS51007">
    <property type="entry name" value="CYTC"/>
    <property type="match status" value="4"/>
</dbReference>
<dbReference type="Gene3D" id="1.10.760.10">
    <property type="entry name" value="Cytochrome c-like domain"/>
    <property type="match status" value="5"/>
</dbReference>
<evidence type="ECO:0000256" key="4">
    <source>
        <dbReference type="PROSITE-ProRule" id="PRU00433"/>
    </source>
</evidence>
<dbReference type="InterPro" id="IPR036909">
    <property type="entry name" value="Cyt_c-like_dom_sf"/>
</dbReference>
<dbReference type="PROSITE" id="PS51257">
    <property type="entry name" value="PROKAR_LIPOPROTEIN"/>
    <property type="match status" value="1"/>
</dbReference>
<dbReference type="RefSeq" id="WP_130555756.1">
    <property type="nucleotide sequence ID" value="NZ_AP028947.1"/>
</dbReference>
<dbReference type="GO" id="GO:0046872">
    <property type="term" value="F:metal ion binding"/>
    <property type="evidence" value="ECO:0007669"/>
    <property type="project" value="UniProtKB-KW"/>
</dbReference>
<keyword evidence="8" id="KW-1185">Reference proteome</keyword>
<keyword evidence="3 4" id="KW-0408">Iron</keyword>
<keyword evidence="5" id="KW-0732">Signal</keyword>
<evidence type="ECO:0000313" key="8">
    <source>
        <dbReference type="Proteomes" id="UP001329151"/>
    </source>
</evidence>
<feature type="domain" description="Cytochrome c" evidence="6">
    <location>
        <begin position="254"/>
        <end position="357"/>
    </location>
</feature>
<keyword evidence="1 4" id="KW-0349">Heme</keyword>
<dbReference type="PANTHER" id="PTHR35008:SF4">
    <property type="entry name" value="BLL4482 PROTEIN"/>
    <property type="match status" value="1"/>
</dbReference>
<feature type="chain" id="PRO_5041740199" description="Cytochrome c domain-containing protein" evidence="5">
    <location>
        <begin position="23"/>
        <end position="638"/>
    </location>
</feature>
<evidence type="ECO:0000313" key="7">
    <source>
        <dbReference type="EMBL" id="BET26808.1"/>
    </source>
</evidence>
<protein>
    <recommendedName>
        <fullName evidence="6">Cytochrome c domain-containing protein</fullName>
    </recommendedName>
</protein>
<gene>
    <name evidence="7" type="ORF">RGQ30_23090</name>
</gene>
<name>A0AA86J0I3_9BURK</name>
<organism evidence="7 8">
    <name type="scientific">Limnobacter thiooxidans</name>
    <dbReference type="NCBI Taxonomy" id="131080"/>
    <lineage>
        <taxon>Bacteria</taxon>
        <taxon>Pseudomonadati</taxon>
        <taxon>Pseudomonadota</taxon>
        <taxon>Betaproteobacteria</taxon>
        <taxon>Burkholderiales</taxon>
        <taxon>Burkholderiaceae</taxon>
        <taxon>Limnobacter</taxon>
    </lineage>
</organism>
<dbReference type="Proteomes" id="UP001329151">
    <property type="component" value="Chromosome"/>
</dbReference>
<accession>A0AA86J0I3</accession>
<feature type="domain" description="Cytochrome c" evidence="6">
    <location>
        <begin position="399"/>
        <end position="509"/>
    </location>
</feature>
<dbReference type="GO" id="GO:0020037">
    <property type="term" value="F:heme binding"/>
    <property type="evidence" value="ECO:0007669"/>
    <property type="project" value="InterPro"/>
</dbReference>
<dbReference type="InterPro" id="IPR051459">
    <property type="entry name" value="Cytochrome_c-type_DH"/>
</dbReference>
<evidence type="ECO:0000256" key="5">
    <source>
        <dbReference type="SAM" id="SignalP"/>
    </source>
</evidence>
<dbReference type="PANTHER" id="PTHR35008">
    <property type="entry name" value="BLL4482 PROTEIN-RELATED"/>
    <property type="match status" value="1"/>
</dbReference>
<dbReference type="KEGG" id="lto:RGQ30_23090"/>
<feature type="domain" description="Cytochrome c" evidence="6">
    <location>
        <begin position="119"/>
        <end position="209"/>
    </location>
</feature>
<dbReference type="SUPFAM" id="SSF46626">
    <property type="entry name" value="Cytochrome c"/>
    <property type="match status" value="5"/>
</dbReference>
<evidence type="ECO:0000256" key="3">
    <source>
        <dbReference type="ARBA" id="ARBA00023004"/>
    </source>
</evidence>
<dbReference type="EMBL" id="AP028947">
    <property type="protein sequence ID" value="BET26808.1"/>
    <property type="molecule type" value="Genomic_DNA"/>
</dbReference>
<dbReference type="Pfam" id="PF00034">
    <property type="entry name" value="Cytochrom_C"/>
    <property type="match status" value="2"/>
</dbReference>
<evidence type="ECO:0000256" key="1">
    <source>
        <dbReference type="ARBA" id="ARBA00022617"/>
    </source>
</evidence>